<gene>
    <name evidence="1" type="ORF">HNY73_018807</name>
</gene>
<dbReference type="Proteomes" id="UP000807504">
    <property type="component" value="Unassembled WGS sequence"/>
</dbReference>
<reference evidence="1" key="1">
    <citation type="journal article" date="2020" name="bioRxiv">
        <title>Chromosome-level reference genome of the European wasp spider Argiope bruennichi: a resource for studies on range expansion and evolutionary adaptation.</title>
        <authorList>
            <person name="Sheffer M.M."/>
            <person name="Hoppe A."/>
            <person name="Krehenwinkel H."/>
            <person name="Uhl G."/>
            <person name="Kuss A.W."/>
            <person name="Jensen L."/>
            <person name="Jensen C."/>
            <person name="Gillespie R.G."/>
            <person name="Hoff K.J."/>
            <person name="Prost S."/>
        </authorList>
    </citation>
    <scope>NUCLEOTIDE SEQUENCE</scope>
</reference>
<comment type="caution">
    <text evidence="1">The sequence shown here is derived from an EMBL/GenBank/DDBJ whole genome shotgun (WGS) entry which is preliminary data.</text>
</comment>
<proteinExistence type="predicted"/>
<name>A0A8T0EER3_ARGBR</name>
<evidence type="ECO:0000313" key="1">
    <source>
        <dbReference type="EMBL" id="KAF8771381.1"/>
    </source>
</evidence>
<protein>
    <submittedName>
        <fullName evidence="1">Uncharacterized protein</fullName>
    </submittedName>
</protein>
<accession>A0A8T0EER3</accession>
<dbReference type="EMBL" id="JABXBU010002228">
    <property type="protein sequence ID" value="KAF8771381.1"/>
    <property type="molecule type" value="Genomic_DNA"/>
</dbReference>
<sequence>MNKCCCIFCLPHHVRSRLIVERKKKCFQGTNRARQILKLKNHGKNHSGVPWICLHLSSATPTSELEELSFWKSKTF</sequence>
<organism evidence="1 2">
    <name type="scientific">Argiope bruennichi</name>
    <name type="common">Wasp spider</name>
    <name type="synonym">Aranea bruennichi</name>
    <dbReference type="NCBI Taxonomy" id="94029"/>
    <lineage>
        <taxon>Eukaryota</taxon>
        <taxon>Metazoa</taxon>
        <taxon>Ecdysozoa</taxon>
        <taxon>Arthropoda</taxon>
        <taxon>Chelicerata</taxon>
        <taxon>Arachnida</taxon>
        <taxon>Araneae</taxon>
        <taxon>Araneomorphae</taxon>
        <taxon>Entelegynae</taxon>
        <taxon>Araneoidea</taxon>
        <taxon>Araneidae</taxon>
        <taxon>Argiope</taxon>
    </lineage>
</organism>
<reference evidence="1" key="2">
    <citation type="submission" date="2020-06" db="EMBL/GenBank/DDBJ databases">
        <authorList>
            <person name="Sheffer M."/>
        </authorList>
    </citation>
    <scope>NUCLEOTIDE SEQUENCE</scope>
</reference>
<keyword evidence="2" id="KW-1185">Reference proteome</keyword>
<dbReference type="AlphaFoldDB" id="A0A8T0EER3"/>
<evidence type="ECO:0000313" key="2">
    <source>
        <dbReference type="Proteomes" id="UP000807504"/>
    </source>
</evidence>